<gene>
    <name evidence="2" type="ORF">ACJDT4_02545</name>
</gene>
<dbReference type="SUPFAM" id="SSF81301">
    <property type="entry name" value="Nucleotidyltransferase"/>
    <property type="match status" value="1"/>
</dbReference>
<name>A0ABW8TA86_9CLOT</name>
<dbReference type="Pfam" id="PF01909">
    <property type="entry name" value="NTP_transf_2"/>
    <property type="match status" value="1"/>
</dbReference>
<dbReference type="RefSeq" id="WP_406785959.1">
    <property type="nucleotide sequence ID" value="NZ_JBJIAA010000002.1"/>
</dbReference>
<organism evidence="2 3">
    <name type="scientific">Clostridium neuense</name>
    <dbReference type="NCBI Taxonomy" id="1728934"/>
    <lineage>
        <taxon>Bacteria</taxon>
        <taxon>Bacillati</taxon>
        <taxon>Bacillota</taxon>
        <taxon>Clostridia</taxon>
        <taxon>Eubacteriales</taxon>
        <taxon>Clostridiaceae</taxon>
        <taxon>Clostridium</taxon>
    </lineage>
</organism>
<accession>A0ABW8TA86</accession>
<dbReference type="InterPro" id="IPR043519">
    <property type="entry name" value="NT_sf"/>
</dbReference>
<evidence type="ECO:0000313" key="2">
    <source>
        <dbReference type="EMBL" id="MFL0249286.1"/>
    </source>
</evidence>
<evidence type="ECO:0000259" key="1">
    <source>
        <dbReference type="Pfam" id="PF01909"/>
    </source>
</evidence>
<reference evidence="2 3" key="1">
    <citation type="submission" date="2024-11" db="EMBL/GenBank/DDBJ databases">
        <authorList>
            <person name="Heng Y.C."/>
            <person name="Lim A.C.H."/>
            <person name="Lee J.K.Y."/>
            <person name="Kittelmann S."/>
        </authorList>
    </citation>
    <scope>NUCLEOTIDE SEQUENCE [LARGE SCALE GENOMIC DNA]</scope>
    <source>
        <strain evidence="2 3">WILCCON 0114</strain>
    </source>
</reference>
<dbReference type="InterPro" id="IPR002934">
    <property type="entry name" value="Polymerase_NTP_transf_dom"/>
</dbReference>
<dbReference type="Proteomes" id="UP001623592">
    <property type="component" value="Unassembled WGS sequence"/>
</dbReference>
<sequence>MNVTQAALKLKKIKGIVAISQFGSFGTEYFIDGKSDIDLAVVVEPNVSYMGTLNLEDAILPIFCEEYKYDNIHLTFILFKEFASKYARLAVDSDNIIVIDENRWFDFQHYVLKFARNNREFERTLKIDEQYTYFGGIIDESIL</sequence>
<evidence type="ECO:0000313" key="3">
    <source>
        <dbReference type="Proteomes" id="UP001623592"/>
    </source>
</evidence>
<comment type="caution">
    <text evidence="2">The sequence shown here is derived from an EMBL/GenBank/DDBJ whole genome shotgun (WGS) entry which is preliminary data.</text>
</comment>
<proteinExistence type="predicted"/>
<feature type="domain" description="Polymerase nucleotidyl transferase" evidence="1">
    <location>
        <begin position="9"/>
        <end position="82"/>
    </location>
</feature>
<dbReference type="EMBL" id="JBJIAA010000002">
    <property type="protein sequence ID" value="MFL0249286.1"/>
    <property type="molecule type" value="Genomic_DNA"/>
</dbReference>
<protein>
    <submittedName>
        <fullName evidence="2">Nucleotidyltransferase domain-containing protein</fullName>
    </submittedName>
</protein>
<keyword evidence="3" id="KW-1185">Reference proteome</keyword>